<evidence type="ECO:0000313" key="3">
    <source>
        <dbReference type="EMBL" id="CAF1566658.1"/>
    </source>
</evidence>
<dbReference type="InterPro" id="IPR005113">
    <property type="entry name" value="uDENN_dom"/>
</dbReference>
<reference evidence="3" key="1">
    <citation type="submission" date="2021-02" db="EMBL/GenBank/DDBJ databases">
        <authorList>
            <person name="Nowell W R."/>
        </authorList>
    </citation>
    <scope>NUCLEOTIDE SEQUENCE</scope>
</reference>
<accession>A0A815Y7L7</accession>
<dbReference type="OrthoDB" id="10266080at2759"/>
<dbReference type="EMBL" id="CAJNOW010006211">
    <property type="protein sequence ID" value="CAF1478368.1"/>
    <property type="molecule type" value="Genomic_DNA"/>
</dbReference>
<proteinExistence type="predicted"/>
<dbReference type="InterPro" id="IPR043153">
    <property type="entry name" value="DENN_C"/>
</dbReference>
<dbReference type="PANTHER" id="PTHR15288">
    <property type="entry name" value="DENN DOMAIN-CONTAINING PROTEIN 2"/>
    <property type="match status" value="1"/>
</dbReference>
<dbReference type="InterPro" id="IPR001194">
    <property type="entry name" value="cDENN_dom"/>
</dbReference>
<dbReference type="Proteomes" id="UP000681720">
    <property type="component" value="Unassembled WGS sequence"/>
</dbReference>
<dbReference type="InterPro" id="IPR037516">
    <property type="entry name" value="Tripartite_DENN"/>
</dbReference>
<dbReference type="Pfam" id="PF03456">
    <property type="entry name" value="uDENN"/>
    <property type="match status" value="1"/>
</dbReference>
<dbReference type="EMBL" id="CAJOBJ010000522">
    <property type="protein sequence ID" value="CAF3828367.1"/>
    <property type="molecule type" value="Genomic_DNA"/>
</dbReference>
<organism evidence="3 6">
    <name type="scientific">Rotaria magnacalcarata</name>
    <dbReference type="NCBI Taxonomy" id="392030"/>
    <lineage>
        <taxon>Eukaryota</taxon>
        <taxon>Metazoa</taxon>
        <taxon>Spiralia</taxon>
        <taxon>Gnathifera</taxon>
        <taxon>Rotifera</taxon>
        <taxon>Eurotatoria</taxon>
        <taxon>Bdelloidea</taxon>
        <taxon>Philodinida</taxon>
        <taxon>Philodinidae</taxon>
        <taxon>Rotaria</taxon>
    </lineage>
</organism>
<sequence length="628" mass="73239">MKSERPSQDSFLSYLLDFQSKKNAKKKDSISRTSSTLHRTFDSRDSSSNLDTFLNYRSATDKQTKTSIVNTKHSHNNNDLIINGSLFDRQLFQPMRSSYISDYENTPEDLKLNVEGHSKRSTCSSLAAHLFKSAFIMTLSDGYTDKELLFEYCPREDMNVNILEEISHYKRFCFPELTSTPKNSDELLNDQSTYIFTRTHSNGQIEYGYCRRLIKTHNHIASFPLVFCIVSIYPYFQLYDAILAELITVYTFNEAQCSILMQSFYSKPLPVPTQNASGITCVLNDYRIFFYQCPRDDRLNHDYFATLLSSLSPKHIVHLFESMLCSKRILVFSRYPSKLSKCCLAISFLIYPFIWPYPLVSLMPSSWLCDLVDSPCPFIYGCLHETVRDTQLTFDHDTIQVDLDLNKIEASTETRDLLPADLRQTFESSLEYISKYRVMKLNANLINIAVSEACLHVFIELLYRLPDFGKHEKVPTKNNDDNRSICLNYFEHHDSGIDLQSFENVDSQSIRSNHEDKRNENRFDYNFDFDKFLSAQPESYVSFLRKFIHGMIFLKFLDDYQRNDNSNKQAFSLFAQRLIERRRLTFDVSSMSSVNRFRQTFDLLAKQIKQVSKQTNPASSKYLKNILE</sequence>
<evidence type="ECO:0000313" key="2">
    <source>
        <dbReference type="EMBL" id="CAF1478368.1"/>
    </source>
</evidence>
<dbReference type="SMART" id="SM00799">
    <property type="entry name" value="DENN"/>
    <property type="match status" value="1"/>
</dbReference>
<evidence type="ECO:0000259" key="1">
    <source>
        <dbReference type="PROSITE" id="PS50211"/>
    </source>
</evidence>
<dbReference type="Gene3D" id="3.40.50.11500">
    <property type="match status" value="1"/>
</dbReference>
<dbReference type="PROSITE" id="PS50211">
    <property type="entry name" value="DENN"/>
    <property type="match status" value="1"/>
</dbReference>
<evidence type="ECO:0000313" key="6">
    <source>
        <dbReference type="Proteomes" id="UP000663855"/>
    </source>
</evidence>
<dbReference type="EMBL" id="CAJOBH010000813">
    <property type="protein sequence ID" value="CAF3818992.1"/>
    <property type="molecule type" value="Genomic_DNA"/>
</dbReference>
<dbReference type="Gene3D" id="3.30.450.200">
    <property type="match status" value="1"/>
</dbReference>
<gene>
    <name evidence="4" type="ORF">BYL167_LOCUS3992</name>
    <name evidence="3" type="ORF">CJN711_LOCUS31586</name>
    <name evidence="5" type="ORF">GIL414_LOCUS2646</name>
    <name evidence="2" type="ORF">KQP761_LOCUS13430</name>
</gene>
<dbReference type="AlphaFoldDB" id="A0A815Y7L7"/>
<protein>
    <recommendedName>
        <fullName evidence="1">UDENN domain-containing protein</fullName>
    </recommendedName>
</protein>
<evidence type="ECO:0000313" key="5">
    <source>
        <dbReference type="EMBL" id="CAF3828367.1"/>
    </source>
</evidence>
<dbReference type="EMBL" id="CAJNOV010015059">
    <property type="protein sequence ID" value="CAF1566658.1"/>
    <property type="molecule type" value="Genomic_DNA"/>
</dbReference>
<dbReference type="Proteomes" id="UP000681967">
    <property type="component" value="Unassembled WGS sequence"/>
</dbReference>
<dbReference type="Proteomes" id="UP000663855">
    <property type="component" value="Unassembled WGS sequence"/>
</dbReference>
<dbReference type="Pfam" id="PF02141">
    <property type="entry name" value="DENN"/>
    <property type="match status" value="1"/>
</dbReference>
<dbReference type="Proteomes" id="UP000663834">
    <property type="component" value="Unassembled WGS sequence"/>
</dbReference>
<dbReference type="PANTHER" id="PTHR15288:SF0">
    <property type="entry name" value="UDENN DOMAIN-CONTAINING PROTEIN"/>
    <property type="match status" value="1"/>
</dbReference>
<comment type="caution">
    <text evidence="3">The sequence shown here is derived from an EMBL/GenBank/DDBJ whole genome shotgun (WGS) entry which is preliminary data.</text>
</comment>
<feature type="domain" description="UDENN" evidence="1">
    <location>
        <begin position="128"/>
        <end position="569"/>
    </location>
</feature>
<dbReference type="InterPro" id="IPR051942">
    <property type="entry name" value="DENN_domain_containing_2"/>
</dbReference>
<evidence type="ECO:0000313" key="4">
    <source>
        <dbReference type="EMBL" id="CAF3818992.1"/>
    </source>
</evidence>
<name>A0A815Y7L7_9BILA</name>